<keyword evidence="3" id="KW-1185">Reference proteome</keyword>
<name>W9SEN5_9ROSA</name>
<gene>
    <name evidence="2" type="ORF">L484_000233</name>
</gene>
<evidence type="ECO:0000259" key="1">
    <source>
        <dbReference type="PROSITE" id="PS50003"/>
    </source>
</evidence>
<dbReference type="AlphaFoldDB" id="W9SEN5"/>
<dbReference type="Gene3D" id="2.30.29.30">
    <property type="entry name" value="Pleckstrin-homology domain (PH domain)/Phosphotyrosine-binding domain (PTB)"/>
    <property type="match status" value="1"/>
</dbReference>
<dbReference type="SUPFAM" id="SSF50729">
    <property type="entry name" value="PH domain-like"/>
    <property type="match status" value="1"/>
</dbReference>
<reference evidence="3" key="1">
    <citation type="submission" date="2013-01" db="EMBL/GenBank/DDBJ databases">
        <title>Draft Genome Sequence of a Mulberry Tree, Morus notabilis C.K. Schneid.</title>
        <authorList>
            <person name="He N."/>
            <person name="Zhao S."/>
        </authorList>
    </citation>
    <scope>NUCLEOTIDE SEQUENCE</scope>
</reference>
<dbReference type="EMBL" id="KE624753">
    <property type="protein sequence ID" value="EXC49729.1"/>
    <property type="molecule type" value="Genomic_DNA"/>
</dbReference>
<sequence>MSSEVVHEGWMVRYGRRMTGQYIHMRYFILNSSRLLAYYEKKPQENQEPIKAMLIDGNCIVEDQGLKTHQGHVRLFFFFGNFIICYVTSLNDKTRMVELYCK</sequence>
<accession>W9SEN5</accession>
<dbReference type="STRING" id="981085.W9SEN5"/>
<dbReference type="Proteomes" id="UP000030645">
    <property type="component" value="Unassembled WGS sequence"/>
</dbReference>
<dbReference type="PROSITE" id="PS50003">
    <property type="entry name" value="PH_DOMAIN"/>
    <property type="match status" value="1"/>
</dbReference>
<evidence type="ECO:0000313" key="2">
    <source>
        <dbReference type="EMBL" id="EXC49729.1"/>
    </source>
</evidence>
<dbReference type="InterPro" id="IPR011993">
    <property type="entry name" value="PH-like_dom_sf"/>
</dbReference>
<evidence type="ECO:0000313" key="3">
    <source>
        <dbReference type="Proteomes" id="UP000030645"/>
    </source>
</evidence>
<feature type="domain" description="PH" evidence="1">
    <location>
        <begin position="4"/>
        <end position="102"/>
    </location>
</feature>
<dbReference type="InterPro" id="IPR001849">
    <property type="entry name" value="PH_domain"/>
</dbReference>
<proteinExistence type="predicted"/>
<protein>
    <recommendedName>
        <fullName evidence="1">PH domain-containing protein</fullName>
    </recommendedName>
</protein>
<organism evidence="2 3">
    <name type="scientific">Morus notabilis</name>
    <dbReference type="NCBI Taxonomy" id="981085"/>
    <lineage>
        <taxon>Eukaryota</taxon>
        <taxon>Viridiplantae</taxon>
        <taxon>Streptophyta</taxon>
        <taxon>Embryophyta</taxon>
        <taxon>Tracheophyta</taxon>
        <taxon>Spermatophyta</taxon>
        <taxon>Magnoliopsida</taxon>
        <taxon>eudicotyledons</taxon>
        <taxon>Gunneridae</taxon>
        <taxon>Pentapetalae</taxon>
        <taxon>rosids</taxon>
        <taxon>fabids</taxon>
        <taxon>Rosales</taxon>
        <taxon>Moraceae</taxon>
        <taxon>Moreae</taxon>
        <taxon>Morus</taxon>
    </lineage>
</organism>